<evidence type="ECO:0000259" key="12">
    <source>
        <dbReference type="PROSITE" id="PS50011"/>
    </source>
</evidence>
<dbReference type="Proteomes" id="UP001454036">
    <property type="component" value="Unassembled WGS sequence"/>
</dbReference>
<dbReference type="Pfam" id="PF00560">
    <property type="entry name" value="LRR_1"/>
    <property type="match status" value="2"/>
</dbReference>
<evidence type="ECO:0000256" key="10">
    <source>
        <dbReference type="SAM" id="MobiDB-lite"/>
    </source>
</evidence>
<evidence type="ECO:0000256" key="3">
    <source>
        <dbReference type="ARBA" id="ARBA00022692"/>
    </source>
</evidence>
<dbReference type="InterPro" id="IPR050994">
    <property type="entry name" value="At_inactive_RLKs"/>
</dbReference>
<dbReference type="InterPro" id="IPR011009">
    <property type="entry name" value="Kinase-like_dom_sf"/>
</dbReference>
<organism evidence="13 14">
    <name type="scientific">Lithospermum erythrorhizon</name>
    <name type="common">Purple gromwell</name>
    <name type="synonym">Lithospermum officinale var. erythrorhizon</name>
    <dbReference type="NCBI Taxonomy" id="34254"/>
    <lineage>
        <taxon>Eukaryota</taxon>
        <taxon>Viridiplantae</taxon>
        <taxon>Streptophyta</taxon>
        <taxon>Embryophyta</taxon>
        <taxon>Tracheophyta</taxon>
        <taxon>Spermatophyta</taxon>
        <taxon>Magnoliopsida</taxon>
        <taxon>eudicotyledons</taxon>
        <taxon>Gunneridae</taxon>
        <taxon>Pentapetalae</taxon>
        <taxon>asterids</taxon>
        <taxon>lamiids</taxon>
        <taxon>Boraginales</taxon>
        <taxon>Boraginaceae</taxon>
        <taxon>Boraginoideae</taxon>
        <taxon>Lithospermeae</taxon>
        <taxon>Lithospermum</taxon>
    </lineage>
</organism>
<dbReference type="GO" id="GO:0004672">
    <property type="term" value="F:protein kinase activity"/>
    <property type="evidence" value="ECO:0007669"/>
    <property type="project" value="InterPro"/>
</dbReference>
<keyword evidence="7 11" id="KW-1133">Transmembrane helix</keyword>
<comment type="caution">
    <text evidence="13">The sequence shown here is derived from an EMBL/GenBank/DDBJ whole genome shotgun (WGS) entry which is preliminary data.</text>
</comment>
<protein>
    <recommendedName>
        <fullName evidence="12">Protein kinase domain-containing protein</fullName>
    </recommendedName>
</protein>
<evidence type="ECO:0000256" key="5">
    <source>
        <dbReference type="ARBA" id="ARBA00022741"/>
    </source>
</evidence>
<dbReference type="FunFam" id="3.30.200.20:FF:000307">
    <property type="entry name" value="pollen receptor-like kinase 1"/>
    <property type="match status" value="1"/>
</dbReference>
<keyword evidence="6 9" id="KW-0067">ATP-binding</keyword>
<dbReference type="Pfam" id="PF08263">
    <property type="entry name" value="LRRNT_2"/>
    <property type="match status" value="1"/>
</dbReference>
<dbReference type="InterPro" id="IPR001611">
    <property type="entry name" value="Leu-rich_rpt"/>
</dbReference>
<evidence type="ECO:0000256" key="7">
    <source>
        <dbReference type="ARBA" id="ARBA00022989"/>
    </source>
</evidence>
<evidence type="ECO:0000256" key="4">
    <source>
        <dbReference type="ARBA" id="ARBA00022737"/>
    </source>
</evidence>
<reference evidence="13 14" key="1">
    <citation type="submission" date="2024-01" db="EMBL/GenBank/DDBJ databases">
        <title>The complete chloroplast genome sequence of Lithospermum erythrorhizon: insights into the phylogenetic relationship among Boraginaceae species and the maternal lineages of purple gromwells.</title>
        <authorList>
            <person name="Okada T."/>
            <person name="Watanabe K."/>
        </authorList>
    </citation>
    <scope>NUCLEOTIDE SEQUENCE [LARGE SCALE GENOMIC DNA]</scope>
</reference>
<dbReference type="PROSITE" id="PS50011">
    <property type="entry name" value="PROTEIN_KINASE_DOM"/>
    <property type="match status" value="1"/>
</dbReference>
<evidence type="ECO:0000256" key="2">
    <source>
        <dbReference type="ARBA" id="ARBA00022614"/>
    </source>
</evidence>
<dbReference type="AlphaFoldDB" id="A0AAV3PEC7"/>
<dbReference type="GO" id="GO:0005524">
    <property type="term" value="F:ATP binding"/>
    <property type="evidence" value="ECO:0007669"/>
    <property type="project" value="UniProtKB-UniRule"/>
</dbReference>
<dbReference type="PROSITE" id="PS00107">
    <property type="entry name" value="PROTEIN_KINASE_ATP"/>
    <property type="match status" value="1"/>
</dbReference>
<evidence type="ECO:0000313" key="13">
    <source>
        <dbReference type="EMBL" id="GAA0149443.1"/>
    </source>
</evidence>
<proteinExistence type="predicted"/>
<evidence type="ECO:0000256" key="6">
    <source>
        <dbReference type="ARBA" id="ARBA00022840"/>
    </source>
</evidence>
<feature type="transmembrane region" description="Helical" evidence="11">
    <location>
        <begin position="260"/>
        <end position="283"/>
    </location>
</feature>
<dbReference type="Gene3D" id="3.80.10.10">
    <property type="entry name" value="Ribonuclease Inhibitor"/>
    <property type="match status" value="2"/>
</dbReference>
<keyword evidence="4" id="KW-0677">Repeat</keyword>
<name>A0AAV3PEC7_LITER</name>
<dbReference type="SUPFAM" id="SSF52058">
    <property type="entry name" value="L domain-like"/>
    <property type="match status" value="1"/>
</dbReference>
<accession>A0AAV3PEC7</accession>
<dbReference type="PANTHER" id="PTHR48010:SF71">
    <property type="entry name" value="PROTEIN KINASE DOMAIN-CONTAINING PROTEIN"/>
    <property type="match status" value="1"/>
</dbReference>
<dbReference type="InterPro" id="IPR001245">
    <property type="entry name" value="Ser-Thr/Tyr_kinase_cat_dom"/>
</dbReference>
<sequence>MICISDKRREKEQKIFQFRVELRLKQLMAEWSPYSCLCSLVMLVLLFSQTSSDLTSDRLALLDFALGVAHLKRLNWDSALDVCTSWKGVACNKERTRVISIRLPGIGLFGQIPSNSIGRLDALRDLSLRFNYLNGSLPQDILSIPSLRSLQLQHNSFSGDIPSVVSAQLTLVDLSFNLFSGSIPNLSLPNLKMLNLSYNNLNGSIPQPLQEFPTSSFLGNAHLCGKPLTDCLAISPSPSSLNDVSMSPETTLTKSKKVNVLVIIAIVIGVSLILILMILVLLYCCLKKKDDSGIGVKKKAEKSSDFGSGVQGAEKNKLVFFEGGSYTFDLEDLLRASAEVLGQGSYGTTYKAGLDEATIVAVKRLREVSVGKKEFEQQMEIAGGVGRHSNILKPISYYYSKEEKLLVYEYMPGGSLSAALHGDRGTGRTPLDWDTRLKITLGVARGIAHIHSEGGAKLTHGNIKSSNLLLSKDLDGCITEFGLTPVMNACPAKSRGSGYCAPELFETPKVNQKSDVYSFGVVLLEMLTCRSPVQSSPRDNVIDLPRWVRSVAREEWTAEVFDPELQMQNAEEEMVQMLQIALACAAKVPDNRPTMDEVVRMIEDIRQSDLENRLSSEDSRSKDATPQQTPDQ</sequence>
<keyword evidence="3 11" id="KW-0812">Transmembrane</keyword>
<dbReference type="InterPro" id="IPR000719">
    <property type="entry name" value="Prot_kinase_dom"/>
</dbReference>
<keyword evidence="2" id="KW-0433">Leucine-rich repeat</keyword>
<feature type="domain" description="Protein kinase" evidence="12">
    <location>
        <begin position="335"/>
        <end position="610"/>
    </location>
</feature>
<comment type="subcellular location">
    <subcellularLocation>
        <location evidence="1">Membrane</location>
    </subcellularLocation>
</comment>
<dbReference type="FunFam" id="1.10.510.10:FF:000095">
    <property type="entry name" value="protein STRUBBELIG-RECEPTOR FAMILY 8"/>
    <property type="match status" value="1"/>
</dbReference>
<feature type="compositionally biased region" description="Basic and acidic residues" evidence="10">
    <location>
        <begin position="609"/>
        <end position="623"/>
    </location>
</feature>
<dbReference type="EMBL" id="BAABME010001406">
    <property type="protein sequence ID" value="GAA0149443.1"/>
    <property type="molecule type" value="Genomic_DNA"/>
</dbReference>
<dbReference type="Pfam" id="PF07714">
    <property type="entry name" value="PK_Tyr_Ser-Thr"/>
    <property type="match status" value="1"/>
</dbReference>
<gene>
    <name evidence="13" type="ORF">LIER_08610</name>
</gene>
<dbReference type="Gene3D" id="3.30.200.20">
    <property type="entry name" value="Phosphorylase Kinase, domain 1"/>
    <property type="match status" value="1"/>
</dbReference>
<keyword evidence="5 9" id="KW-0547">Nucleotide-binding</keyword>
<dbReference type="Gene3D" id="1.10.510.10">
    <property type="entry name" value="Transferase(Phosphotransferase) domain 1"/>
    <property type="match status" value="1"/>
</dbReference>
<evidence type="ECO:0000256" key="1">
    <source>
        <dbReference type="ARBA" id="ARBA00004370"/>
    </source>
</evidence>
<dbReference type="SUPFAM" id="SSF56112">
    <property type="entry name" value="Protein kinase-like (PK-like)"/>
    <property type="match status" value="1"/>
</dbReference>
<evidence type="ECO:0000256" key="8">
    <source>
        <dbReference type="ARBA" id="ARBA00023136"/>
    </source>
</evidence>
<evidence type="ECO:0000256" key="9">
    <source>
        <dbReference type="PROSITE-ProRule" id="PRU10141"/>
    </source>
</evidence>
<dbReference type="GO" id="GO:0016020">
    <property type="term" value="C:membrane"/>
    <property type="evidence" value="ECO:0007669"/>
    <property type="project" value="UniProtKB-SubCell"/>
</dbReference>
<dbReference type="InterPro" id="IPR017441">
    <property type="entry name" value="Protein_kinase_ATP_BS"/>
</dbReference>
<feature type="binding site" evidence="9">
    <location>
        <position position="372"/>
    </location>
    <ligand>
        <name>ATP</name>
        <dbReference type="ChEBI" id="CHEBI:30616"/>
    </ligand>
</feature>
<feature type="region of interest" description="Disordered" evidence="10">
    <location>
        <begin position="609"/>
        <end position="632"/>
    </location>
</feature>
<dbReference type="InterPro" id="IPR032675">
    <property type="entry name" value="LRR_dom_sf"/>
</dbReference>
<keyword evidence="14" id="KW-1185">Reference proteome</keyword>
<dbReference type="InterPro" id="IPR013210">
    <property type="entry name" value="LRR_N_plant-typ"/>
</dbReference>
<dbReference type="PANTHER" id="PTHR48010">
    <property type="entry name" value="OS05G0588300 PROTEIN"/>
    <property type="match status" value="1"/>
</dbReference>
<evidence type="ECO:0000313" key="14">
    <source>
        <dbReference type="Proteomes" id="UP001454036"/>
    </source>
</evidence>
<evidence type="ECO:0000256" key="11">
    <source>
        <dbReference type="SAM" id="Phobius"/>
    </source>
</evidence>
<keyword evidence="8 11" id="KW-0472">Membrane</keyword>